<feature type="region of interest" description="Disordered" evidence="1">
    <location>
        <begin position="1"/>
        <end position="21"/>
    </location>
</feature>
<dbReference type="Pfam" id="PF14111">
    <property type="entry name" value="DUF4283"/>
    <property type="match status" value="1"/>
</dbReference>
<evidence type="ECO:0000256" key="1">
    <source>
        <dbReference type="SAM" id="MobiDB-lite"/>
    </source>
</evidence>
<organism evidence="3 4">
    <name type="scientific">Solanum commersonii</name>
    <name type="common">Commerson's wild potato</name>
    <name type="synonym">Commerson's nightshade</name>
    <dbReference type="NCBI Taxonomy" id="4109"/>
    <lineage>
        <taxon>Eukaryota</taxon>
        <taxon>Viridiplantae</taxon>
        <taxon>Streptophyta</taxon>
        <taxon>Embryophyta</taxon>
        <taxon>Tracheophyta</taxon>
        <taxon>Spermatophyta</taxon>
        <taxon>Magnoliopsida</taxon>
        <taxon>eudicotyledons</taxon>
        <taxon>Gunneridae</taxon>
        <taxon>Pentapetalae</taxon>
        <taxon>asterids</taxon>
        <taxon>lamiids</taxon>
        <taxon>Solanales</taxon>
        <taxon>Solanaceae</taxon>
        <taxon>Solanoideae</taxon>
        <taxon>Solaneae</taxon>
        <taxon>Solanum</taxon>
    </lineage>
</organism>
<feature type="domain" description="DUF4283" evidence="2">
    <location>
        <begin position="96"/>
        <end position="141"/>
    </location>
</feature>
<keyword evidence="4" id="KW-1185">Reference proteome</keyword>
<dbReference type="PANTHER" id="PTHR33233">
    <property type="entry name" value="ENDONUCLEASE/EXONUCLEASE/PHOSPHATASE"/>
    <property type="match status" value="1"/>
</dbReference>
<name>A0A9J5YZ14_SOLCO</name>
<dbReference type="PANTHER" id="PTHR33233:SF17">
    <property type="entry name" value="DUF4283 DOMAIN-CONTAINING PROTEIN"/>
    <property type="match status" value="1"/>
</dbReference>
<evidence type="ECO:0000313" key="4">
    <source>
        <dbReference type="Proteomes" id="UP000824120"/>
    </source>
</evidence>
<accession>A0A9J5YZ14</accession>
<dbReference type="OrthoDB" id="1939300at2759"/>
<evidence type="ECO:0000259" key="2">
    <source>
        <dbReference type="Pfam" id="PF14111"/>
    </source>
</evidence>
<gene>
    <name evidence="3" type="ORF">H5410_027373</name>
</gene>
<dbReference type="AlphaFoldDB" id="A0A9J5YZ14"/>
<comment type="caution">
    <text evidence="3">The sequence shown here is derived from an EMBL/GenBank/DDBJ whole genome shotgun (WGS) entry which is preliminary data.</text>
</comment>
<evidence type="ECO:0000313" key="3">
    <source>
        <dbReference type="EMBL" id="KAG5605881.1"/>
    </source>
</evidence>
<dbReference type="InterPro" id="IPR025558">
    <property type="entry name" value="DUF4283"/>
</dbReference>
<proteinExistence type="predicted"/>
<sequence length="161" mass="18819">MEHWPPLPSRGATPNSKEVDKPNGNWGVQFLLKLVGTYQVRCKEVRQEVKHRGTRGMSLGYFNPVMKNGEHGSHQKFLQLRGILYCRRIQLGNLKYYHNDGYFLVRFANLDERNKILYSSPHMLNNKPIIVTVWSANFNFNKEILQTVQIWVKYPNLSLNS</sequence>
<dbReference type="EMBL" id="JACXVP010000005">
    <property type="protein sequence ID" value="KAG5605881.1"/>
    <property type="molecule type" value="Genomic_DNA"/>
</dbReference>
<reference evidence="3 4" key="1">
    <citation type="submission" date="2020-09" db="EMBL/GenBank/DDBJ databases">
        <title>De no assembly of potato wild relative species, Solanum commersonii.</title>
        <authorList>
            <person name="Cho K."/>
        </authorList>
    </citation>
    <scope>NUCLEOTIDE SEQUENCE [LARGE SCALE GENOMIC DNA]</scope>
    <source>
        <strain evidence="3">LZ3.2</strain>
        <tissue evidence="3">Leaf</tissue>
    </source>
</reference>
<dbReference type="Proteomes" id="UP000824120">
    <property type="component" value="Chromosome 5"/>
</dbReference>
<protein>
    <recommendedName>
        <fullName evidence="2">DUF4283 domain-containing protein</fullName>
    </recommendedName>
</protein>